<protein>
    <recommendedName>
        <fullName evidence="1">Retrovirus-related Pol polyprotein from transposon TNT 1-94-like beta-barrel domain-containing protein</fullName>
    </recommendedName>
</protein>
<reference evidence="2 3" key="1">
    <citation type="journal article" date="2024" name="BMC Genomics">
        <title>De novo assembly and annotation of Popillia japonica's genome with initial clues to its potential as an invasive pest.</title>
        <authorList>
            <person name="Cucini C."/>
            <person name="Boschi S."/>
            <person name="Funari R."/>
            <person name="Cardaioli E."/>
            <person name="Iannotti N."/>
            <person name="Marturano G."/>
            <person name="Paoli F."/>
            <person name="Bruttini M."/>
            <person name="Carapelli A."/>
            <person name="Frati F."/>
            <person name="Nardi F."/>
        </authorList>
    </citation>
    <scope>NUCLEOTIDE SEQUENCE [LARGE SCALE GENOMIC DNA]</scope>
    <source>
        <strain evidence="2">DMR45628</strain>
    </source>
</reference>
<dbReference type="AlphaFoldDB" id="A0AAW1JYU5"/>
<organism evidence="2 3">
    <name type="scientific">Popillia japonica</name>
    <name type="common">Japanese beetle</name>
    <dbReference type="NCBI Taxonomy" id="7064"/>
    <lineage>
        <taxon>Eukaryota</taxon>
        <taxon>Metazoa</taxon>
        <taxon>Ecdysozoa</taxon>
        <taxon>Arthropoda</taxon>
        <taxon>Hexapoda</taxon>
        <taxon>Insecta</taxon>
        <taxon>Pterygota</taxon>
        <taxon>Neoptera</taxon>
        <taxon>Endopterygota</taxon>
        <taxon>Coleoptera</taxon>
        <taxon>Polyphaga</taxon>
        <taxon>Scarabaeiformia</taxon>
        <taxon>Scarabaeidae</taxon>
        <taxon>Rutelinae</taxon>
        <taxon>Popillia</taxon>
    </lineage>
</organism>
<evidence type="ECO:0000313" key="3">
    <source>
        <dbReference type="Proteomes" id="UP001458880"/>
    </source>
</evidence>
<accession>A0AAW1JYU5</accession>
<sequence length="126" mass="14262">MTSRRNLFSEFFEDSEFGFVKVADNKVLPTAGIGTVEIQVVLNGKVFDGASMHMTSRRNLFSEFFEDSEFGFVKVADNKVLPTAGIGTVEIQVVLNGKVFDRRLSKVLSIKYCQQLVLELWKSKWC</sequence>
<dbReference type="EMBL" id="JASPKY010000309">
    <property type="protein sequence ID" value="KAK9709461.1"/>
    <property type="molecule type" value="Genomic_DNA"/>
</dbReference>
<evidence type="ECO:0000259" key="1">
    <source>
        <dbReference type="Pfam" id="PF22936"/>
    </source>
</evidence>
<dbReference type="InterPro" id="IPR054722">
    <property type="entry name" value="PolX-like_BBD"/>
</dbReference>
<feature type="domain" description="Retrovirus-related Pol polyprotein from transposon TNT 1-94-like beta-barrel" evidence="1">
    <location>
        <begin position="49"/>
        <end position="112"/>
    </location>
</feature>
<name>A0AAW1JYU5_POPJA</name>
<dbReference type="Proteomes" id="UP001458880">
    <property type="component" value="Unassembled WGS sequence"/>
</dbReference>
<proteinExistence type="predicted"/>
<keyword evidence="3" id="KW-1185">Reference proteome</keyword>
<dbReference type="Pfam" id="PF22936">
    <property type="entry name" value="Pol_BBD"/>
    <property type="match status" value="1"/>
</dbReference>
<gene>
    <name evidence="2" type="ORF">QE152_g26611</name>
</gene>
<evidence type="ECO:0000313" key="2">
    <source>
        <dbReference type="EMBL" id="KAK9709461.1"/>
    </source>
</evidence>
<comment type="caution">
    <text evidence="2">The sequence shown here is derived from an EMBL/GenBank/DDBJ whole genome shotgun (WGS) entry which is preliminary data.</text>
</comment>